<proteinExistence type="predicted"/>
<feature type="region of interest" description="Disordered" evidence="1">
    <location>
        <begin position="32"/>
        <end position="53"/>
    </location>
</feature>
<dbReference type="EMBL" id="PYSW02000031">
    <property type="protein sequence ID" value="KAG2378825.1"/>
    <property type="molecule type" value="Genomic_DNA"/>
</dbReference>
<evidence type="ECO:0000313" key="3">
    <source>
        <dbReference type="Proteomes" id="UP000816034"/>
    </source>
</evidence>
<dbReference type="Gene3D" id="3.40.50.2300">
    <property type="match status" value="1"/>
</dbReference>
<dbReference type="GeneID" id="68100427"/>
<dbReference type="Proteomes" id="UP000816034">
    <property type="component" value="Unassembled WGS sequence"/>
</dbReference>
<comment type="caution">
    <text evidence="2">The sequence shown here is derived from an EMBL/GenBank/DDBJ whole genome shotgun (WGS) entry which is preliminary data.</text>
</comment>
<feature type="compositionally biased region" description="Low complexity" evidence="1">
    <location>
        <begin position="288"/>
        <end position="298"/>
    </location>
</feature>
<protein>
    <recommendedName>
        <fullName evidence="4">Response regulatory domain-containing protein</fullName>
    </recommendedName>
</protein>
<feature type="region of interest" description="Disordered" evidence="1">
    <location>
        <begin position="279"/>
        <end position="299"/>
    </location>
</feature>
<keyword evidence="3" id="KW-1185">Reference proteome</keyword>
<dbReference type="SUPFAM" id="SSF52172">
    <property type="entry name" value="CheY-like"/>
    <property type="match status" value="1"/>
</dbReference>
<sequence length="348" mass="40094">MKFLFKDHLEMTRYFVLIPSREFRTRNSSPSIFRNIEANDPPNDDEDVDDGNLHQDNNTTLSCQCPFIILLNDSSFLPKLQEFLLHFLLLFQTTMYLLLSILKQFFRALFLNSSAISSCSQFRFFKLKKTNSQTSISLQEVSPELSSHSFLQAGDAQESLPAVKVEKIATYTQMQNTHEGPPHKTKSKLKILIAESNTIHRMVLIKLLKLLGQDIELSMNDGKQLLDQTNHNLREIDIVFLDEHILEKHPSETWQFLHLVQNTHTKIVLFSKGVSNYSKQQEEENKSRSTSTSSITRPSSEHLLFTTIRKKPKTIEELDQVIREVHSKGSTTTSHDGCISEHCFLNKR</sequence>
<evidence type="ECO:0000256" key="1">
    <source>
        <dbReference type="SAM" id="MobiDB-lite"/>
    </source>
</evidence>
<dbReference type="InterPro" id="IPR011006">
    <property type="entry name" value="CheY-like_superfamily"/>
</dbReference>
<accession>A0AA88GKL1</accession>
<dbReference type="RefSeq" id="XP_044546087.1">
    <property type="nucleotide sequence ID" value="XM_044697997.1"/>
</dbReference>
<evidence type="ECO:0008006" key="4">
    <source>
        <dbReference type="Google" id="ProtNLM"/>
    </source>
</evidence>
<gene>
    <name evidence="2" type="ORF">C9374_007973</name>
</gene>
<evidence type="ECO:0000313" key="2">
    <source>
        <dbReference type="EMBL" id="KAG2378825.1"/>
    </source>
</evidence>
<name>A0AA88GKL1_NAELO</name>
<reference evidence="2 3" key="1">
    <citation type="journal article" date="2018" name="BMC Genomics">
        <title>The genome of Naegleria lovaniensis, the basis for a comparative approach to unravel pathogenicity factors of the human pathogenic amoeba N. fowleri.</title>
        <authorList>
            <person name="Liechti N."/>
            <person name="Schurch N."/>
            <person name="Bruggmann R."/>
            <person name="Wittwer M."/>
        </authorList>
    </citation>
    <scope>NUCLEOTIDE SEQUENCE [LARGE SCALE GENOMIC DNA]</scope>
    <source>
        <strain evidence="2 3">ATCC 30569</strain>
    </source>
</reference>
<organism evidence="2 3">
    <name type="scientific">Naegleria lovaniensis</name>
    <name type="common">Amoeba</name>
    <dbReference type="NCBI Taxonomy" id="51637"/>
    <lineage>
        <taxon>Eukaryota</taxon>
        <taxon>Discoba</taxon>
        <taxon>Heterolobosea</taxon>
        <taxon>Tetramitia</taxon>
        <taxon>Eutetramitia</taxon>
        <taxon>Vahlkampfiidae</taxon>
        <taxon>Naegleria</taxon>
    </lineage>
</organism>
<dbReference type="AlphaFoldDB" id="A0AA88GKL1"/>